<evidence type="ECO:0000313" key="3">
    <source>
        <dbReference type="EMBL" id="SFR96520.1"/>
    </source>
</evidence>
<evidence type="ECO:0000259" key="2">
    <source>
        <dbReference type="Pfam" id="PF25213"/>
    </source>
</evidence>
<dbReference type="Gene3D" id="1.10.10.10">
    <property type="entry name" value="Winged helix-like DNA-binding domain superfamily/Winged helix DNA-binding domain"/>
    <property type="match status" value="1"/>
</dbReference>
<dbReference type="AlphaFoldDB" id="A0A1I6L010"/>
<feature type="domain" description="Methanogenesis regulatory protein FilR1 middle" evidence="1">
    <location>
        <begin position="143"/>
        <end position="272"/>
    </location>
</feature>
<dbReference type="InterPro" id="IPR013561">
    <property type="entry name" value="FilR1_middle_dom"/>
</dbReference>
<dbReference type="Pfam" id="PF25213">
    <property type="entry name" value="HVO_A0261_N"/>
    <property type="match status" value="1"/>
</dbReference>
<dbReference type="OrthoDB" id="330490at2157"/>
<dbReference type="InterPro" id="IPR036390">
    <property type="entry name" value="WH_DNA-bd_sf"/>
</dbReference>
<dbReference type="Proteomes" id="UP000199062">
    <property type="component" value="Unassembled WGS sequence"/>
</dbReference>
<evidence type="ECO:0000259" key="1">
    <source>
        <dbReference type="Pfam" id="PF08350"/>
    </source>
</evidence>
<feature type="domain" description="HVO-A0261-like N-terminal" evidence="2">
    <location>
        <begin position="27"/>
        <end position="109"/>
    </location>
</feature>
<name>A0A1I6L010_9EURY</name>
<reference evidence="3 4" key="1">
    <citation type="submission" date="2016-10" db="EMBL/GenBank/DDBJ databases">
        <authorList>
            <person name="de Groot N.N."/>
        </authorList>
    </citation>
    <scope>NUCLEOTIDE SEQUENCE [LARGE SCALE GENOMIC DNA]</scope>
    <source>
        <strain evidence="3 4">CGMCC 1.10457</strain>
    </source>
</reference>
<organism evidence="3 4">
    <name type="scientific">Halomicrobium zhouii</name>
    <dbReference type="NCBI Taxonomy" id="767519"/>
    <lineage>
        <taxon>Archaea</taxon>
        <taxon>Methanobacteriati</taxon>
        <taxon>Methanobacteriota</taxon>
        <taxon>Stenosarchaea group</taxon>
        <taxon>Halobacteria</taxon>
        <taxon>Halobacteriales</taxon>
        <taxon>Haloarculaceae</taxon>
        <taxon>Halomicrobium</taxon>
    </lineage>
</organism>
<sequence length="283" mass="30850">MDLSIDDTGGSGGTENDGTSVEAAIGDVAFLTRAGHRVSALVALADRPRSRAALQELTGVSASTIGRTLGEFERRHWIQRDGHEYEATQLGAFVAAAMREVTRQLATERKLRDAWQWLPTAADGFSVEMCADAVVSVAETADPYRPVRRFVSLLAETDRFRFVGSDLALIEPCKDEFRQRVLDGVRTEIIDPPSVARRVLSAYPEHCEAPLKSGNLTVRVHDDVPPYGLALFDDRVGIVGYSTDSGTVQVLLDTDAAPAREWAEATYASYRSEARPLPVTLSA</sequence>
<dbReference type="Pfam" id="PF08350">
    <property type="entry name" value="FilR1_middle"/>
    <property type="match status" value="1"/>
</dbReference>
<dbReference type="STRING" id="767519.SAMN05216559_1628"/>
<keyword evidence="4" id="KW-1185">Reference proteome</keyword>
<accession>A0A1I6L010</accession>
<dbReference type="RefSeq" id="WP_218155533.1">
    <property type="nucleotide sequence ID" value="NZ_FOZK01000002.1"/>
</dbReference>
<proteinExistence type="predicted"/>
<dbReference type="SUPFAM" id="SSF46785">
    <property type="entry name" value="Winged helix' DNA-binding domain"/>
    <property type="match status" value="1"/>
</dbReference>
<protein>
    <submittedName>
        <fullName evidence="3">Predicted transcriptional regulator, contains HTH domain</fullName>
    </submittedName>
</protein>
<dbReference type="InterPro" id="IPR057527">
    <property type="entry name" value="HVO_A0261-like_N"/>
</dbReference>
<gene>
    <name evidence="3" type="ORF">SAMN05216559_1628</name>
</gene>
<evidence type="ECO:0000313" key="4">
    <source>
        <dbReference type="Proteomes" id="UP000199062"/>
    </source>
</evidence>
<dbReference type="InterPro" id="IPR036388">
    <property type="entry name" value="WH-like_DNA-bd_sf"/>
</dbReference>
<dbReference type="EMBL" id="FOZK01000002">
    <property type="protein sequence ID" value="SFR96520.1"/>
    <property type="molecule type" value="Genomic_DNA"/>
</dbReference>